<proteinExistence type="predicted"/>
<feature type="domain" description="SET" evidence="1">
    <location>
        <begin position="10"/>
        <end position="179"/>
    </location>
</feature>
<sequence length="353" mass="39875">MATDTSRDEYLFEVKESPGKGLGVFVKADIPRGTRILSESPVLTQTSCVVNCKQLQDDVARLSRVQTDEFVELNDCGSEQNKRITSLIERGNVKTFGVGLGPIFRATLGIWLSNVFSLVEDKTITDTERFLKGLCLIGSRFNHSCTPNTSNTYNTTAGKMNFHTLRSVKKGEELAISYMPIITVPYADRNRKGKRKRQSRAVVSKLEDTLVQLAQQGLAMNGSLIDKCLKIVETIVKHNEREGLQVKLRPTYVWATYLCLAGGDLKMALFWAIKTVLLDLWHYGEDYHLYHEDCLVVRQLRPVAHLHGCHHVSTSLLDYISTRVRPLKQELQRDVILDLPTEQLGNLELVEVK</sequence>
<reference evidence="2" key="1">
    <citation type="journal article" date="2020" name="Stud. Mycol.">
        <title>101 Dothideomycetes genomes: a test case for predicting lifestyles and emergence of pathogens.</title>
        <authorList>
            <person name="Haridas S."/>
            <person name="Albert R."/>
            <person name="Binder M."/>
            <person name="Bloem J."/>
            <person name="Labutti K."/>
            <person name="Salamov A."/>
            <person name="Andreopoulos B."/>
            <person name="Baker S."/>
            <person name="Barry K."/>
            <person name="Bills G."/>
            <person name="Bluhm B."/>
            <person name="Cannon C."/>
            <person name="Castanera R."/>
            <person name="Culley D."/>
            <person name="Daum C."/>
            <person name="Ezra D."/>
            <person name="Gonzalez J."/>
            <person name="Henrissat B."/>
            <person name="Kuo A."/>
            <person name="Liang C."/>
            <person name="Lipzen A."/>
            <person name="Lutzoni F."/>
            <person name="Magnuson J."/>
            <person name="Mondo S."/>
            <person name="Nolan M."/>
            <person name="Ohm R."/>
            <person name="Pangilinan J."/>
            <person name="Park H.-J."/>
            <person name="Ramirez L."/>
            <person name="Alfaro M."/>
            <person name="Sun H."/>
            <person name="Tritt A."/>
            <person name="Yoshinaga Y."/>
            <person name="Zwiers L.-H."/>
            <person name="Turgeon B."/>
            <person name="Goodwin S."/>
            <person name="Spatafora J."/>
            <person name="Crous P."/>
            <person name="Grigoriev I."/>
        </authorList>
    </citation>
    <scope>NUCLEOTIDE SEQUENCE</scope>
    <source>
        <strain evidence="2">CBS 133067</strain>
    </source>
</reference>
<dbReference type="OrthoDB" id="265717at2759"/>
<name>A0A9P4I890_9PEZI</name>
<evidence type="ECO:0000313" key="2">
    <source>
        <dbReference type="EMBL" id="KAF2095804.1"/>
    </source>
</evidence>
<dbReference type="AlphaFoldDB" id="A0A9P4I890"/>
<dbReference type="PANTHER" id="PTHR47332">
    <property type="entry name" value="SET DOMAIN-CONTAINING PROTEIN 5"/>
    <property type="match status" value="1"/>
</dbReference>
<evidence type="ECO:0000259" key="1">
    <source>
        <dbReference type="PROSITE" id="PS50280"/>
    </source>
</evidence>
<dbReference type="PROSITE" id="PS50280">
    <property type="entry name" value="SET"/>
    <property type="match status" value="1"/>
</dbReference>
<gene>
    <name evidence="2" type="ORF">NA57DRAFT_78584</name>
</gene>
<dbReference type="Pfam" id="PF00856">
    <property type="entry name" value="SET"/>
    <property type="match status" value="1"/>
</dbReference>
<dbReference type="EMBL" id="ML978130">
    <property type="protein sequence ID" value="KAF2095804.1"/>
    <property type="molecule type" value="Genomic_DNA"/>
</dbReference>
<comment type="caution">
    <text evidence="2">The sequence shown here is derived from an EMBL/GenBank/DDBJ whole genome shotgun (WGS) entry which is preliminary data.</text>
</comment>
<dbReference type="Gene3D" id="2.170.270.10">
    <property type="entry name" value="SET domain"/>
    <property type="match status" value="1"/>
</dbReference>
<dbReference type="Proteomes" id="UP000799772">
    <property type="component" value="Unassembled WGS sequence"/>
</dbReference>
<dbReference type="SMART" id="SM00317">
    <property type="entry name" value="SET"/>
    <property type="match status" value="1"/>
</dbReference>
<organism evidence="2 3">
    <name type="scientific">Rhizodiscina lignyota</name>
    <dbReference type="NCBI Taxonomy" id="1504668"/>
    <lineage>
        <taxon>Eukaryota</taxon>
        <taxon>Fungi</taxon>
        <taxon>Dikarya</taxon>
        <taxon>Ascomycota</taxon>
        <taxon>Pezizomycotina</taxon>
        <taxon>Dothideomycetes</taxon>
        <taxon>Pleosporomycetidae</taxon>
        <taxon>Aulographales</taxon>
        <taxon>Rhizodiscinaceae</taxon>
        <taxon>Rhizodiscina</taxon>
    </lineage>
</organism>
<dbReference type="InterPro" id="IPR001214">
    <property type="entry name" value="SET_dom"/>
</dbReference>
<dbReference type="InterPro" id="IPR046341">
    <property type="entry name" value="SET_dom_sf"/>
</dbReference>
<dbReference type="CDD" id="cd20071">
    <property type="entry name" value="SET_SMYD"/>
    <property type="match status" value="1"/>
</dbReference>
<accession>A0A9P4I890</accession>
<protein>
    <recommendedName>
        <fullName evidence="1">SET domain-containing protein</fullName>
    </recommendedName>
</protein>
<dbReference type="InterPro" id="IPR053185">
    <property type="entry name" value="SET_domain_protein"/>
</dbReference>
<keyword evidence="3" id="KW-1185">Reference proteome</keyword>
<evidence type="ECO:0000313" key="3">
    <source>
        <dbReference type="Proteomes" id="UP000799772"/>
    </source>
</evidence>
<dbReference type="PANTHER" id="PTHR47332:SF2">
    <property type="entry name" value="SET-6"/>
    <property type="match status" value="1"/>
</dbReference>
<dbReference type="SUPFAM" id="SSF82199">
    <property type="entry name" value="SET domain"/>
    <property type="match status" value="1"/>
</dbReference>